<evidence type="ECO:0000313" key="10">
    <source>
        <dbReference type="EMBL" id="QDK56805.1"/>
    </source>
</evidence>
<accession>A0A514YDF4</accession>
<gene>
    <name evidence="10" type="primary">PG31</name>
</gene>
<feature type="signal peptide" evidence="9">
    <location>
        <begin position="1"/>
        <end position="20"/>
    </location>
</feature>
<evidence type="ECO:0000256" key="1">
    <source>
        <dbReference type="ARBA" id="ARBA00004191"/>
    </source>
</evidence>
<keyword evidence="6 8" id="KW-0326">Glycosidase</keyword>
<name>A0A514YDF4_MANIN</name>
<dbReference type="EC" id="3.2.1.15" evidence="10"/>
<keyword evidence="9" id="KW-0732">Signal</keyword>
<evidence type="ECO:0000256" key="8">
    <source>
        <dbReference type="RuleBase" id="RU361169"/>
    </source>
</evidence>
<dbReference type="AlphaFoldDB" id="A0A514YDF4"/>
<dbReference type="SUPFAM" id="SSF51126">
    <property type="entry name" value="Pectin lyase-like"/>
    <property type="match status" value="1"/>
</dbReference>
<sequence>MQEVLGAGVLLLLCIAIGYSEPTFHVAPDTISGWNGSGDYWLGFDNVNGLVINGSGTINGRGSTWWSRSQESTRPRAVHFDNCNNQVTGISVVNSPMCHISINQCTGVSISRIHINSPADSPNTDGIDIASSTYVDVRNSIIKSGK</sequence>
<protein>
    <submittedName>
        <fullName evidence="10">Polygalacturonase</fullName>
        <ecNumber evidence="10">3.2.1.15</ecNumber>
    </submittedName>
</protein>
<keyword evidence="5 8" id="KW-0378">Hydrolase</keyword>
<organism evidence="10">
    <name type="scientific">Mangifera indica</name>
    <name type="common">Mango</name>
    <dbReference type="NCBI Taxonomy" id="29780"/>
    <lineage>
        <taxon>Eukaryota</taxon>
        <taxon>Viridiplantae</taxon>
        <taxon>Streptophyta</taxon>
        <taxon>Embryophyta</taxon>
        <taxon>Tracheophyta</taxon>
        <taxon>Spermatophyta</taxon>
        <taxon>Magnoliopsida</taxon>
        <taxon>eudicotyledons</taxon>
        <taxon>Gunneridae</taxon>
        <taxon>Pentapetalae</taxon>
        <taxon>rosids</taxon>
        <taxon>malvids</taxon>
        <taxon>Sapindales</taxon>
        <taxon>Anacardiaceae</taxon>
        <taxon>Mangifera</taxon>
    </lineage>
</organism>
<comment type="subcellular location">
    <subcellularLocation>
        <location evidence="1">Secreted</location>
        <location evidence="1">Cell wall</location>
    </subcellularLocation>
</comment>
<dbReference type="Pfam" id="PF00295">
    <property type="entry name" value="Glyco_hydro_28"/>
    <property type="match status" value="1"/>
</dbReference>
<dbReference type="GO" id="GO:0005975">
    <property type="term" value="P:carbohydrate metabolic process"/>
    <property type="evidence" value="ECO:0007669"/>
    <property type="project" value="InterPro"/>
</dbReference>
<evidence type="ECO:0000256" key="5">
    <source>
        <dbReference type="ARBA" id="ARBA00022801"/>
    </source>
</evidence>
<dbReference type="GO" id="GO:0004650">
    <property type="term" value="F:polygalacturonase activity"/>
    <property type="evidence" value="ECO:0007669"/>
    <property type="project" value="UniProtKB-EC"/>
</dbReference>
<keyword evidence="3" id="KW-0134">Cell wall</keyword>
<evidence type="ECO:0000256" key="4">
    <source>
        <dbReference type="ARBA" id="ARBA00022525"/>
    </source>
</evidence>
<keyword evidence="7" id="KW-0961">Cell wall biogenesis/degradation</keyword>
<dbReference type="InterPro" id="IPR011050">
    <property type="entry name" value="Pectin_lyase_fold/virulence"/>
</dbReference>
<evidence type="ECO:0000256" key="7">
    <source>
        <dbReference type="ARBA" id="ARBA00023316"/>
    </source>
</evidence>
<reference evidence="10" key="2">
    <citation type="submission" date="2019-07" db="EMBL/GenBank/DDBJ databases">
        <title>Sequencing, Assembly and Annotation of the Mango Genome Cultivar 'Tommy Atkins'.</title>
        <authorList>
            <person name="Islas-Osuna M.A."/>
        </authorList>
    </citation>
    <scope>NUCLEOTIDE SEQUENCE</scope>
</reference>
<keyword evidence="4" id="KW-0964">Secreted</keyword>
<feature type="chain" id="PRO_5022127871" evidence="9">
    <location>
        <begin position="21"/>
        <end position="146"/>
    </location>
</feature>
<dbReference type="InterPro" id="IPR000743">
    <property type="entry name" value="Glyco_hydro_28"/>
</dbReference>
<proteinExistence type="inferred from homology"/>
<evidence type="ECO:0000256" key="9">
    <source>
        <dbReference type="SAM" id="SignalP"/>
    </source>
</evidence>
<reference evidence="10" key="1">
    <citation type="submission" date="2019-05" db="EMBL/GenBank/DDBJ databases">
        <authorList>
            <person name="Kuhn D.N."/>
        </authorList>
    </citation>
    <scope>NUCLEOTIDE SEQUENCE</scope>
</reference>
<evidence type="ECO:0000256" key="6">
    <source>
        <dbReference type="ARBA" id="ARBA00023295"/>
    </source>
</evidence>
<dbReference type="InterPro" id="IPR012334">
    <property type="entry name" value="Pectin_lyas_fold"/>
</dbReference>
<dbReference type="PANTHER" id="PTHR31375">
    <property type="match status" value="1"/>
</dbReference>
<evidence type="ECO:0000256" key="3">
    <source>
        <dbReference type="ARBA" id="ARBA00022512"/>
    </source>
</evidence>
<evidence type="ECO:0000256" key="2">
    <source>
        <dbReference type="ARBA" id="ARBA00008834"/>
    </source>
</evidence>
<dbReference type="Gene3D" id="2.160.20.10">
    <property type="entry name" value="Single-stranded right-handed beta-helix, Pectin lyase-like"/>
    <property type="match status" value="1"/>
</dbReference>
<dbReference type="EMBL" id="MK936561">
    <property type="protein sequence ID" value="QDK56805.1"/>
    <property type="molecule type" value="Genomic_DNA"/>
</dbReference>
<dbReference type="GO" id="GO:0071555">
    <property type="term" value="P:cell wall organization"/>
    <property type="evidence" value="ECO:0007669"/>
    <property type="project" value="UniProtKB-KW"/>
</dbReference>
<comment type="similarity">
    <text evidence="2 8">Belongs to the glycosyl hydrolase 28 family.</text>
</comment>